<comment type="caution">
    <text evidence="3">The sequence shown here is derived from an EMBL/GenBank/DDBJ whole genome shotgun (WGS) entry which is preliminary data.</text>
</comment>
<reference evidence="4" key="1">
    <citation type="journal article" date="2019" name="Int. J. Syst. Evol. Microbiol.">
        <title>The Global Catalogue of Microorganisms (GCM) 10K type strain sequencing project: providing services to taxonomists for standard genome sequencing and annotation.</title>
        <authorList>
            <consortium name="The Broad Institute Genomics Platform"/>
            <consortium name="The Broad Institute Genome Sequencing Center for Infectious Disease"/>
            <person name="Wu L."/>
            <person name="Ma J."/>
        </authorList>
    </citation>
    <scope>NUCLEOTIDE SEQUENCE [LARGE SCALE GENOMIC DNA]</scope>
    <source>
        <strain evidence="4">CGMCC 1.15731</strain>
    </source>
</reference>
<protein>
    <submittedName>
        <fullName evidence="3">SDR family NAD(P)-dependent oxidoreductase</fullName>
        <ecNumber evidence="3">1.1.1.-</ecNumber>
    </submittedName>
</protein>
<evidence type="ECO:0000256" key="2">
    <source>
        <dbReference type="ARBA" id="ARBA00023002"/>
    </source>
</evidence>
<proteinExistence type="inferred from homology"/>
<dbReference type="SUPFAM" id="SSF51735">
    <property type="entry name" value="NAD(P)-binding Rossmann-fold domains"/>
    <property type="match status" value="1"/>
</dbReference>
<dbReference type="Pfam" id="PF13561">
    <property type="entry name" value="adh_short_C2"/>
    <property type="match status" value="1"/>
</dbReference>
<keyword evidence="4" id="KW-1185">Reference proteome</keyword>
<keyword evidence="2 3" id="KW-0560">Oxidoreductase</keyword>
<dbReference type="InterPro" id="IPR002347">
    <property type="entry name" value="SDR_fam"/>
</dbReference>
<dbReference type="RefSeq" id="WP_374833974.1">
    <property type="nucleotide sequence ID" value="NZ_JBHEEZ010000036.1"/>
</dbReference>
<gene>
    <name evidence="3" type="ORF">ACFO1V_11120</name>
</gene>
<accession>A0ABV9H9I1</accession>
<dbReference type="InterPro" id="IPR036291">
    <property type="entry name" value="NAD(P)-bd_dom_sf"/>
</dbReference>
<organism evidence="3 4">
    <name type="scientific">Daeguia caeni</name>
    <dbReference type="NCBI Taxonomy" id="439612"/>
    <lineage>
        <taxon>Bacteria</taxon>
        <taxon>Pseudomonadati</taxon>
        <taxon>Pseudomonadota</taxon>
        <taxon>Alphaproteobacteria</taxon>
        <taxon>Hyphomicrobiales</taxon>
        <taxon>Brucellaceae</taxon>
        <taxon>Daeguia</taxon>
    </lineage>
</organism>
<evidence type="ECO:0000313" key="4">
    <source>
        <dbReference type="Proteomes" id="UP001596042"/>
    </source>
</evidence>
<name>A0ABV9H9I1_9HYPH</name>
<evidence type="ECO:0000256" key="1">
    <source>
        <dbReference type="ARBA" id="ARBA00006484"/>
    </source>
</evidence>
<dbReference type="EMBL" id="JBHSEL010000110">
    <property type="protein sequence ID" value="MFC4625756.1"/>
    <property type="molecule type" value="Genomic_DNA"/>
</dbReference>
<dbReference type="Proteomes" id="UP001596042">
    <property type="component" value="Unassembled WGS sequence"/>
</dbReference>
<dbReference type="PANTHER" id="PTHR42760:SF133">
    <property type="entry name" value="3-OXOACYL-[ACYL-CARRIER-PROTEIN] REDUCTASE"/>
    <property type="match status" value="1"/>
</dbReference>
<dbReference type="EC" id="1.1.1.-" evidence="3"/>
<dbReference type="GO" id="GO:0016491">
    <property type="term" value="F:oxidoreductase activity"/>
    <property type="evidence" value="ECO:0007669"/>
    <property type="project" value="UniProtKB-KW"/>
</dbReference>
<dbReference type="PRINTS" id="PR00081">
    <property type="entry name" value="GDHRDH"/>
</dbReference>
<dbReference type="PANTHER" id="PTHR42760">
    <property type="entry name" value="SHORT-CHAIN DEHYDROGENASES/REDUCTASES FAMILY MEMBER"/>
    <property type="match status" value="1"/>
</dbReference>
<evidence type="ECO:0000313" key="3">
    <source>
        <dbReference type="EMBL" id="MFC4625756.1"/>
    </source>
</evidence>
<dbReference type="Gene3D" id="3.40.50.720">
    <property type="entry name" value="NAD(P)-binding Rossmann-like Domain"/>
    <property type="match status" value="1"/>
</dbReference>
<sequence length="249" mass="25535">MPKVPLSGPAQLDGQVAIVTGGAGAIGRATVLALAEAGATVVATDLAESADYGNPAISYRCLDVTSREQSAALVADVKAEYGRVDILVLCAGTISNRSLADCSDEEWYSILNVNLLGVANPLREVLPLMETQGYGKVVALGSIAAKIGGVASGPAYIAAKSGVHGVIKWVAKSYASKGVYANVVAPGPVETPMWETVTQKAAPSANGNVPLGRFGHPDDIAQSILFLASPQSNWITGTVLDVNGGMLMD</sequence>
<comment type="similarity">
    <text evidence="1">Belongs to the short-chain dehydrogenases/reductases (SDR) family.</text>
</comment>